<keyword evidence="1" id="KW-1133">Transmembrane helix</keyword>
<evidence type="ECO:0000256" key="1">
    <source>
        <dbReference type="SAM" id="Phobius"/>
    </source>
</evidence>
<keyword evidence="1" id="KW-0812">Transmembrane</keyword>
<dbReference type="STRING" id="455432.AWN90_14295"/>
<feature type="transmembrane region" description="Helical" evidence="1">
    <location>
        <begin position="16"/>
        <end position="35"/>
    </location>
</feature>
<gene>
    <name evidence="2" type="ORF">AWN90_14295</name>
</gene>
<dbReference type="AlphaFoldDB" id="A0A161X7C4"/>
<accession>A0A161X7C4</accession>
<dbReference type="EMBL" id="LWGR01000021">
    <property type="protein sequence ID" value="KZM68928.1"/>
    <property type="molecule type" value="Genomic_DNA"/>
</dbReference>
<proteinExistence type="predicted"/>
<dbReference type="InterPro" id="IPR046035">
    <property type="entry name" value="DUF5993"/>
</dbReference>
<keyword evidence="1" id="KW-0472">Membrane</keyword>
<comment type="caution">
    <text evidence="2">The sequence shown here is derived from an EMBL/GenBank/DDBJ whole genome shotgun (WGS) entry which is preliminary data.</text>
</comment>
<protein>
    <submittedName>
        <fullName evidence="2">Uncharacterized protein</fullName>
    </submittedName>
</protein>
<feature type="transmembrane region" description="Helical" evidence="1">
    <location>
        <begin position="42"/>
        <end position="62"/>
    </location>
</feature>
<dbReference type="Proteomes" id="UP000076512">
    <property type="component" value="Unassembled WGS sequence"/>
</dbReference>
<evidence type="ECO:0000313" key="3">
    <source>
        <dbReference type="Proteomes" id="UP000076512"/>
    </source>
</evidence>
<keyword evidence="3" id="KW-1185">Reference proteome</keyword>
<name>A0A161X7C4_9NOCA</name>
<sequence length="72" mass="8030">MSRLVSPIVSSGDGSVRAMDTIIFAGLLTVVALLYRQRSRRWVLAGWWIVLVATLLLLWHHITGDLGLGLTW</sequence>
<evidence type="ECO:0000313" key="2">
    <source>
        <dbReference type="EMBL" id="KZM68928.1"/>
    </source>
</evidence>
<dbReference type="Pfam" id="PF19455">
    <property type="entry name" value="DUF5993"/>
    <property type="match status" value="1"/>
</dbReference>
<organism evidence="2 3">
    <name type="scientific">Nocardia terpenica</name>
    <dbReference type="NCBI Taxonomy" id="455432"/>
    <lineage>
        <taxon>Bacteria</taxon>
        <taxon>Bacillati</taxon>
        <taxon>Actinomycetota</taxon>
        <taxon>Actinomycetes</taxon>
        <taxon>Mycobacteriales</taxon>
        <taxon>Nocardiaceae</taxon>
        <taxon>Nocardia</taxon>
    </lineage>
</organism>
<reference evidence="2 3" key="1">
    <citation type="submission" date="2016-04" db="EMBL/GenBank/DDBJ databases">
        <authorList>
            <person name="Evans L.H."/>
            <person name="Alamgir A."/>
            <person name="Owens N."/>
            <person name="Weber N.D."/>
            <person name="Virtaneva K."/>
            <person name="Barbian K."/>
            <person name="Babar A."/>
            <person name="Rosenke K."/>
        </authorList>
    </citation>
    <scope>NUCLEOTIDE SEQUENCE [LARGE SCALE GENOMIC DNA]</scope>
    <source>
        <strain evidence="2 3">IFM 0406</strain>
    </source>
</reference>